<dbReference type="EMBL" id="QVIG01000001">
    <property type="protein sequence ID" value="RGD61859.1"/>
    <property type="molecule type" value="Genomic_DNA"/>
</dbReference>
<feature type="transmembrane region" description="Helical" evidence="1">
    <location>
        <begin position="50"/>
        <end position="70"/>
    </location>
</feature>
<keyword evidence="3" id="KW-1185">Reference proteome</keyword>
<evidence type="ECO:0000256" key="1">
    <source>
        <dbReference type="SAM" id="Phobius"/>
    </source>
</evidence>
<dbReference type="Proteomes" id="UP000263377">
    <property type="component" value="Unassembled WGS sequence"/>
</dbReference>
<keyword evidence="1" id="KW-1133">Transmembrane helix</keyword>
<keyword evidence="1" id="KW-0472">Membrane</keyword>
<protein>
    <submittedName>
        <fullName evidence="2">Uncharacterized protein</fullName>
    </submittedName>
</protein>
<reference evidence="2 3" key="1">
    <citation type="submission" date="2018-08" db="EMBL/GenBank/DDBJ databases">
        <title>Diversity &amp; Physiological Properties of Lignin-Decomposing Actinobacteria from Soil.</title>
        <authorList>
            <person name="Roh S.G."/>
            <person name="Kim S.B."/>
        </authorList>
    </citation>
    <scope>NUCLEOTIDE SEQUENCE [LARGE SCALE GENOMIC DNA]</scope>
    <source>
        <strain evidence="2 3">MMS17-GH009</strain>
    </source>
</reference>
<organism evidence="2 3">
    <name type="scientific">Kitasatospora xanthocidica</name>
    <dbReference type="NCBI Taxonomy" id="83382"/>
    <lineage>
        <taxon>Bacteria</taxon>
        <taxon>Bacillati</taxon>
        <taxon>Actinomycetota</taxon>
        <taxon>Actinomycetes</taxon>
        <taxon>Kitasatosporales</taxon>
        <taxon>Streptomycetaceae</taxon>
        <taxon>Kitasatospora</taxon>
    </lineage>
</organism>
<proteinExistence type="predicted"/>
<sequence length="225" mass="23695">MVRTCSNLRVHEADTAPPAVPAAPVPDGVHVESVVDEAPAGPLPRSRRRFWLGVTGVAVLGAAVFGVAFADNFAALGAYGYRAPESFDGMRLRPEVSLAKQSTSLGGHSGVTSTGYQDPADSRGAVVMVYEKHIFLPSSELDDVVAAQDTEEVTLTGLRDVEPGERGGAMKCGLGNTLGKPVAVCAWADGSMWGVYVEWLPGRALSVDAVAARTREFRRTAEVPS</sequence>
<evidence type="ECO:0000313" key="2">
    <source>
        <dbReference type="EMBL" id="RGD61859.1"/>
    </source>
</evidence>
<keyword evidence="1" id="KW-0812">Transmembrane</keyword>
<name>A0A373A1B1_9ACTN</name>
<accession>A0A373A1B1</accession>
<dbReference type="AlphaFoldDB" id="A0A373A1B1"/>
<evidence type="ECO:0000313" key="3">
    <source>
        <dbReference type="Proteomes" id="UP000263377"/>
    </source>
</evidence>
<comment type="caution">
    <text evidence="2">The sequence shown here is derived from an EMBL/GenBank/DDBJ whole genome shotgun (WGS) entry which is preliminary data.</text>
</comment>
<gene>
    <name evidence="2" type="ORF">DR950_32640</name>
</gene>